<evidence type="ECO:0000313" key="2">
    <source>
        <dbReference type="EMBL" id="KAG6963076.1"/>
    </source>
</evidence>
<dbReference type="Proteomes" id="UP000709295">
    <property type="component" value="Unassembled WGS sequence"/>
</dbReference>
<feature type="transmembrane region" description="Helical" evidence="1">
    <location>
        <begin position="171"/>
        <end position="193"/>
    </location>
</feature>
<keyword evidence="1" id="KW-0812">Transmembrane</keyword>
<organism evidence="2 3">
    <name type="scientific">Phytophthora aleatoria</name>
    <dbReference type="NCBI Taxonomy" id="2496075"/>
    <lineage>
        <taxon>Eukaryota</taxon>
        <taxon>Sar</taxon>
        <taxon>Stramenopiles</taxon>
        <taxon>Oomycota</taxon>
        <taxon>Peronosporomycetes</taxon>
        <taxon>Peronosporales</taxon>
        <taxon>Peronosporaceae</taxon>
        <taxon>Phytophthora</taxon>
    </lineage>
</organism>
<comment type="caution">
    <text evidence="2">The sequence shown here is derived from an EMBL/GenBank/DDBJ whole genome shotgun (WGS) entry which is preliminary data.</text>
</comment>
<feature type="transmembrane region" description="Helical" evidence="1">
    <location>
        <begin position="139"/>
        <end position="159"/>
    </location>
</feature>
<gene>
    <name evidence="2" type="ORF">JG688_00008319</name>
</gene>
<keyword evidence="1" id="KW-1133">Transmembrane helix</keyword>
<evidence type="ECO:0000313" key="3">
    <source>
        <dbReference type="Proteomes" id="UP000709295"/>
    </source>
</evidence>
<name>A0A8J5IYL4_9STRA</name>
<keyword evidence="1" id="KW-0472">Membrane</keyword>
<reference evidence="2" key="1">
    <citation type="submission" date="2021-01" db="EMBL/GenBank/DDBJ databases">
        <title>Phytophthora aleatoria, a newly-described species from Pinus radiata is distinct from Phytophthora cactorum isolates based on comparative genomics.</title>
        <authorList>
            <person name="Mcdougal R."/>
            <person name="Panda P."/>
            <person name="Williams N."/>
            <person name="Studholme D.J."/>
        </authorList>
    </citation>
    <scope>NUCLEOTIDE SEQUENCE</scope>
    <source>
        <strain evidence="2">NZFS 4037</strain>
    </source>
</reference>
<protein>
    <submittedName>
        <fullName evidence="2">Uncharacterized protein</fullName>
    </submittedName>
</protein>
<accession>A0A8J5IYL4</accession>
<evidence type="ECO:0000256" key="1">
    <source>
        <dbReference type="SAM" id="Phobius"/>
    </source>
</evidence>
<sequence>MLQNAYLNDYLERFEIGMPAPNHRTIAIFHAAMAALQAMCIFLMLGCSLWQRSLAFTPWSSCSSSVNHGEVKTDRTRSLVIQCFTKLYGKFSDRHGICGVSGAHFHALLIVRELIETVLQTVQAYRMSVLLPRTLLNQFYVILLVINCWSSVVAYSVLFKGDEASRRFVCIVLDCVLDLISCMGVELIIVLSYTNCHLRGAGIASKMIFF</sequence>
<keyword evidence="3" id="KW-1185">Reference proteome</keyword>
<feature type="transmembrane region" description="Helical" evidence="1">
    <location>
        <begin position="26"/>
        <end position="51"/>
    </location>
</feature>
<proteinExistence type="predicted"/>
<dbReference type="EMBL" id="JAENGY010000433">
    <property type="protein sequence ID" value="KAG6963076.1"/>
    <property type="molecule type" value="Genomic_DNA"/>
</dbReference>
<dbReference type="AlphaFoldDB" id="A0A8J5IYL4"/>